<dbReference type="EMBL" id="LAOF01000001">
    <property type="protein sequence ID" value="KJV85238.1"/>
    <property type="molecule type" value="Genomic_DNA"/>
</dbReference>
<dbReference type="AlphaFoldDB" id="A0A0F3PY93"/>
<protein>
    <submittedName>
        <fullName evidence="1">Uncharacterized protein</fullName>
    </submittedName>
</protein>
<evidence type="ECO:0000313" key="1">
    <source>
        <dbReference type="EMBL" id="KJV85238.1"/>
    </source>
</evidence>
<evidence type="ECO:0000313" key="2">
    <source>
        <dbReference type="Proteomes" id="UP000033622"/>
    </source>
</evidence>
<gene>
    <name evidence="1" type="ORF">APHWI1_1235</name>
</gene>
<sequence length="40" mass="4681">MNVLRDIVNHTLRELRIESHSNLNTLMRGYILVRDGFRAG</sequence>
<name>A0A0F3PY93_ANAPH</name>
<reference evidence="1 2" key="1">
    <citation type="submission" date="2015-01" db="EMBL/GenBank/DDBJ databases">
        <title>Genome Sequencing of Rickettsiales.</title>
        <authorList>
            <person name="Daugherty S.C."/>
            <person name="Su Q."/>
            <person name="Abolude K."/>
            <person name="Beier-Sexton M."/>
            <person name="Carlyon J.A."/>
            <person name="Carter R."/>
            <person name="Day N.P."/>
            <person name="Dumler S.J."/>
            <person name="Dyachenko V."/>
            <person name="Godinez A."/>
            <person name="Kurtti T.J."/>
            <person name="Lichay M."/>
            <person name="Mullins K.E."/>
            <person name="Ott S."/>
            <person name="Pappas-Brown V."/>
            <person name="Paris D.H."/>
            <person name="Patel P."/>
            <person name="Richards A.L."/>
            <person name="Sadzewicz L."/>
            <person name="Sears K."/>
            <person name="Seidman D."/>
            <person name="Sengamalay N."/>
            <person name="Stenos J."/>
            <person name="Tallon L.J."/>
            <person name="Vincent G."/>
            <person name="Fraser C.M."/>
            <person name="Munderloh U."/>
            <person name="Dunning-Hotopp J.C."/>
        </authorList>
    </citation>
    <scope>NUCLEOTIDE SEQUENCE [LARGE SCALE GENOMIC DNA]</scope>
    <source>
        <strain evidence="1 2">ApWI1</strain>
    </source>
</reference>
<proteinExistence type="predicted"/>
<accession>A0A0F3PY93</accession>
<dbReference type="Proteomes" id="UP000033622">
    <property type="component" value="Unassembled WGS sequence"/>
</dbReference>
<comment type="caution">
    <text evidence="1">The sequence shown here is derived from an EMBL/GenBank/DDBJ whole genome shotgun (WGS) entry which is preliminary data.</text>
</comment>
<organism evidence="1 2">
    <name type="scientific">Anaplasma phagocytophilum str. ApWI1</name>
    <dbReference type="NCBI Taxonomy" id="1359155"/>
    <lineage>
        <taxon>Bacteria</taxon>
        <taxon>Pseudomonadati</taxon>
        <taxon>Pseudomonadota</taxon>
        <taxon>Alphaproteobacteria</taxon>
        <taxon>Rickettsiales</taxon>
        <taxon>Anaplasmataceae</taxon>
        <taxon>Anaplasma</taxon>
        <taxon>phagocytophilum group</taxon>
    </lineage>
</organism>
<dbReference type="PATRIC" id="fig|1359155.3.peg.1253"/>